<protein>
    <submittedName>
        <fullName evidence="1">Uncharacterized protein</fullName>
    </submittedName>
</protein>
<accession>V9W150</accession>
<geneLocation type="plasmid" evidence="2">
    <name>1</name>
</geneLocation>
<proteinExistence type="predicted"/>
<evidence type="ECO:0000313" key="2">
    <source>
        <dbReference type="Proteomes" id="UP000018780"/>
    </source>
</evidence>
<dbReference type="EMBL" id="CP006774">
    <property type="protein sequence ID" value="AHD03385.1"/>
    <property type="molecule type" value="Genomic_DNA"/>
</dbReference>
<keyword evidence="2" id="KW-1185">Reference proteome</keyword>
<sequence length="31" mass="3384">MPFYRGTGAYSYPLEMSPAELRTAIAGFAQS</sequence>
<gene>
    <name evidence="1" type="ORF">METH_21410</name>
</gene>
<dbReference type="KEGG" id="lmd:METH_21410"/>
<dbReference type="HOGENOM" id="CLU_3397200_0_0_5"/>
<organism evidence="1 2">
    <name type="scientific">Leisingera methylohalidivorans DSM 14336</name>
    <dbReference type="NCBI Taxonomy" id="999552"/>
    <lineage>
        <taxon>Bacteria</taxon>
        <taxon>Pseudomonadati</taxon>
        <taxon>Pseudomonadota</taxon>
        <taxon>Alphaproteobacteria</taxon>
        <taxon>Rhodobacterales</taxon>
        <taxon>Roseobacteraceae</taxon>
        <taxon>Leisingera</taxon>
    </lineage>
</organism>
<dbReference type="Proteomes" id="UP000018780">
    <property type="component" value="Plasmid unnamed"/>
</dbReference>
<dbReference type="AlphaFoldDB" id="V9W150"/>
<evidence type="ECO:0000313" key="1">
    <source>
        <dbReference type="EMBL" id="AHD03385.1"/>
    </source>
</evidence>
<name>V9W150_9RHOB</name>
<keyword evidence="1" id="KW-0614">Plasmid</keyword>
<reference evidence="1 2" key="1">
    <citation type="submission" date="2013-09" db="EMBL/GenBank/DDBJ databases">
        <authorList>
            <consortium name="DOE Joint Genome Institute"/>
            <person name="Klenk H.-P."/>
            <person name="Huntemann M."/>
            <person name="Han J."/>
            <person name="Chen A."/>
            <person name="Kyrpides N."/>
            <person name="Mavromatis K."/>
            <person name="Markowitz V."/>
            <person name="Palaniappan K."/>
            <person name="Ivanova N."/>
            <person name="Schaumberg A."/>
            <person name="Pati A."/>
            <person name="Liolios K."/>
            <person name="Nordberg H.P."/>
            <person name="Cantor M.N."/>
            <person name="Hua S.X."/>
            <person name="Woyke T."/>
        </authorList>
    </citation>
    <scope>NUCLEOTIDE SEQUENCE [LARGE SCALE GENOMIC DNA]</scope>
    <source>
        <strain evidence="1 2">DSM 14336</strain>
        <plasmid evidence="2">1</plasmid>
    </source>
</reference>